<comment type="caution">
    <text evidence="1">The sequence shown here is derived from an EMBL/GenBank/DDBJ whole genome shotgun (WGS) entry which is preliminary data.</text>
</comment>
<dbReference type="EMBL" id="RCHU02000001">
    <property type="protein sequence ID" value="KAL3612462.1"/>
    <property type="molecule type" value="Genomic_DNA"/>
</dbReference>
<keyword evidence="2" id="KW-1185">Reference proteome</keyword>
<name>A0ACC4D6C9_POPAL</name>
<accession>A0ACC4D6C9</accession>
<evidence type="ECO:0000313" key="1">
    <source>
        <dbReference type="EMBL" id="KAL3612462.1"/>
    </source>
</evidence>
<gene>
    <name evidence="1" type="ORF">D5086_003482</name>
</gene>
<sequence>MDFEDWTFVSFVIRWAKLQTTGPAHGMGLAMQYNNIVQAQYLPLPYTLPSSDLQRPSSLDLPSHSSSTPWMKLVGSEKALMWSWDVSTIEREEGMFGGEEVISYNMV</sequence>
<dbReference type="Proteomes" id="UP000309997">
    <property type="component" value="Unassembled WGS sequence"/>
</dbReference>
<proteinExistence type="predicted"/>
<reference evidence="1 2" key="1">
    <citation type="journal article" date="2024" name="Plant Biotechnol. J.">
        <title>Genome and CRISPR/Cas9 system of a widespread forest tree (Populus alba) in the world.</title>
        <authorList>
            <person name="Liu Y.J."/>
            <person name="Jiang P.F."/>
            <person name="Han X.M."/>
            <person name="Li X.Y."/>
            <person name="Wang H.M."/>
            <person name="Wang Y.J."/>
            <person name="Wang X.X."/>
            <person name="Zeng Q.Y."/>
        </authorList>
    </citation>
    <scope>NUCLEOTIDE SEQUENCE [LARGE SCALE GENOMIC DNA]</scope>
    <source>
        <strain evidence="2">cv. PAL-ZL1</strain>
    </source>
</reference>
<evidence type="ECO:0000313" key="2">
    <source>
        <dbReference type="Proteomes" id="UP000309997"/>
    </source>
</evidence>
<protein>
    <submittedName>
        <fullName evidence="1">Uncharacterized protein</fullName>
    </submittedName>
</protein>
<organism evidence="1 2">
    <name type="scientific">Populus alba</name>
    <name type="common">White poplar</name>
    <dbReference type="NCBI Taxonomy" id="43335"/>
    <lineage>
        <taxon>Eukaryota</taxon>
        <taxon>Viridiplantae</taxon>
        <taxon>Streptophyta</taxon>
        <taxon>Embryophyta</taxon>
        <taxon>Tracheophyta</taxon>
        <taxon>Spermatophyta</taxon>
        <taxon>Magnoliopsida</taxon>
        <taxon>eudicotyledons</taxon>
        <taxon>Gunneridae</taxon>
        <taxon>Pentapetalae</taxon>
        <taxon>rosids</taxon>
        <taxon>fabids</taxon>
        <taxon>Malpighiales</taxon>
        <taxon>Salicaceae</taxon>
        <taxon>Saliceae</taxon>
        <taxon>Populus</taxon>
    </lineage>
</organism>